<gene>
    <name evidence="1" type="primary">cusA_2</name>
    <name evidence="1" type="ORF">NCTC11694_00131</name>
</gene>
<dbReference type="SUPFAM" id="SSF82693">
    <property type="entry name" value="Multidrug efflux transporter AcrB pore domain, PN1, PN2, PC1 and PC2 subdomains"/>
    <property type="match status" value="1"/>
</dbReference>
<evidence type="ECO:0000313" key="1">
    <source>
        <dbReference type="EMBL" id="STR38994.1"/>
    </source>
</evidence>
<dbReference type="EMBL" id="UGJR01000002">
    <property type="protein sequence ID" value="STR38994.1"/>
    <property type="molecule type" value="Genomic_DNA"/>
</dbReference>
<sequence length="52" mass="5795">MVIIRVSYPGKAPQIVEDQVTYPLTTTMLSVPGAKNRARLFDVRRCLCLCAV</sequence>
<dbReference type="Proteomes" id="UP000255050">
    <property type="component" value="Unassembled WGS sequence"/>
</dbReference>
<comment type="caution">
    <text evidence="1">The sequence shown here is derived from an EMBL/GenBank/DDBJ whole genome shotgun (WGS) entry which is preliminary data.</text>
</comment>
<dbReference type="AlphaFoldDB" id="A0A7H4LS68"/>
<reference evidence="1 2" key="1">
    <citation type="submission" date="2018-06" db="EMBL/GenBank/DDBJ databases">
        <authorList>
            <consortium name="Pathogen Informatics"/>
            <person name="Doyle S."/>
        </authorList>
    </citation>
    <scope>NUCLEOTIDE SEQUENCE [LARGE SCALE GENOMIC DNA]</scope>
    <source>
        <strain evidence="1 2">NCTC11694</strain>
    </source>
</reference>
<accession>A0A7H4LS68</accession>
<dbReference type="Gene3D" id="3.30.70.1430">
    <property type="entry name" value="Multidrug efflux transporter AcrB pore domain"/>
    <property type="match status" value="1"/>
</dbReference>
<protein>
    <submittedName>
        <fullName evidence="1">Cobalt-zinc-cadmium resistance protein CzcA, Cation efflux system protein CusA</fullName>
    </submittedName>
</protein>
<evidence type="ECO:0000313" key="2">
    <source>
        <dbReference type="Proteomes" id="UP000255050"/>
    </source>
</evidence>
<name>A0A7H4LS68_9ENTR</name>
<proteinExistence type="predicted"/>
<organism evidence="1 2">
    <name type="scientific">Klebsiella michiganensis</name>
    <dbReference type="NCBI Taxonomy" id="1134687"/>
    <lineage>
        <taxon>Bacteria</taxon>
        <taxon>Pseudomonadati</taxon>
        <taxon>Pseudomonadota</taxon>
        <taxon>Gammaproteobacteria</taxon>
        <taxon>Enterobacterales</taxon>
        <taxon>Enterobacteriaceae</taxon>
        <taxon>Klebsiella/Raoultella group</taxon>
        <taxon>Klebsiella</taxon>
    </lineage>
</organism>